<reference evidence="2" key="1">
    <citation type="submission" date="2016-06" db="EMBL/GenBank/DDBJ databases">
        <title>Parallel loss of symbiosis genes in relatives of nitrogen-fixing non-legume Parasponia.</title>
        <authorList>
            <person name="Van Velzen R."/>
            <person name="Holmer R."/>
            <person name="Bu F."/>
            <person name="Rutten L."/>
            <person name="Van Zeijl A."/>
            <person name="Liu W."/>
            <person name="Santuari L."/>
            <person name="Cao Q."/>
            <person name="Sharma T."/>
            <person name="Shen D."/>
            <person name="Roswanjaya Y."/>
            <person name="Wardhani T."/>
            <person name="Kalhor M.S."/>
            <person name="Jansen J."/>
            <person name="Van den Hoogen J."/>
            <person name="Gungor B."/>
            <person name="Hartog M."/>
            <person name="Hontelez J."/>
            <person name="Verver J."/>
            <person name="Yang W.-C."/>
            <person name="Schijlen E."/>
            <person name="Repin R."/>
            <person name="Schilthuizen M."/>
            <person name="Schranz E."/>
            <person name="Heidstra R."/>
            <person name="Miyata K."/>
            <person name="Fedorova E."/>
            <person name="Kohlen W."/>
            <person name="Bisseling T."/>
            <person name="Smit S."/>
            <person name="Geurts R."/>
        </authorList>
    </citation>
    <scope>NUCLEOTIDE SEQUENCE [LARGE SCALE GENOMIC DNA]</scope>
    <source>
        <strain evidence="2">cv. RG33-2</strain>
    </source>
</reference>
<name>A0A2P5ASX7_TREOI</name>
<proteinExistence type="predicted"/>
<comment type="caution">
    <text evidence="1">The sequence shown here is derived from an EMBL/GenBank/DDBJ whole genome shotgun (WGS) entry which is preliminary data.</text>
</comment>
<accession>A0A2P5ASX7</accession>
<evidence type="ECO:0000313" key="1">
    <source>
        <dbReference type="EMBL" id="PON39656.1"/>
    </source>
</evidence>
<dbReference type="Proteomes" id="UP000237000">
    <property type="component" value="Unassembled WGS sequence"/>
</dbReference>
<sequence>MNQKTPLELIPQKFEFQVFDEMQPWDLSSVEVQILDATYHNWAPFHVLALYDYETKFLATKNASNYEAKGAPFFSQRLKSSNLCSSFSNSRM</sequence>
<keyword evidence="2" id="KW-1185">Reference proteome</keyword>
<evidence type="ECO:0000313" key="2">
    <source>
        <dbReference type="Proteomes" id="UP000237000"/>
    </source>
</evidence>
<dbReference type="EMBL" id="JXTC01000710">
    <property type="protein sequence ID" value="PON39656.1"/>
    <property type="molecule type" value="Genomic_DNA"/>
</dbReference>
<dbReference type="OrthoDB" id="10494100at2759"/>
<organism evidence="1 2">
    <name type="scientific">Trema orientale</name>
    <name type="common">Charcoal tree</name>
    <name type="synonym">Celtis orientalis</name>
    <dbReference type="NCBI Taxonomy" id="63057"/>
    <lineage>
        <taxon>Eukaryota</taxon>
        <taxon>Viridiplantae</taxon>
        <taxon>Streptophyta</taxon>
        <taxon>Embryophyta</taxon>
        <taxon>Tracheophyta</taxon>
        <taxon>Spermatophyta</taxon>
        <taxon>Magnoliopsida</taxon>
        <taxon>eudicotyledons</taxon>
        <taxon>Gunneridae</taxon>
        <taxon>Pentapetalae</taxon>
        <taxon>rosids</taxon>
        <taxon>fabids</taxon>
        <taxon>Rosales</taxon>
        <taxon>Cannabaceae</taxon>
        <taxon>Trema</taxon>
    </lineage>
</organism>
<protein>
    <submittedName>
        <fullName evidence="1">Uncharacterized protein</fullName>
    </submittedName>
</protein>
<dbReference type="AlphaFoldDB" id="A0A2P5ASX7"/>
<dbReference type="InParanoid" id="A0A2P5ASX7"/>
<gene>
    <name evidence="1" type="ORF">TorRG33x02_342020</name>
</gene>